<accession>A0A8S9ZFR6</accession>
<feature type="domain" description="C2H2-type" evidence="15">
    <location>
        <begin position="213"/>
        <end position="242"/>
    </location>
</feature>
<evidence type="ECO:0000256" key="12">
    <source>
        <dbReference type="ARBA" id="ARBA00023242"/>
    </source>
</evidence>
<feature type="domain" description="C2H2-type" evidence="15">
    <location>
        <begin position="271"/>
        <end position="298"/>
    </location>
</feature>
<keyword evidence="12" id="KW-0539">Nucleus</keyword>
<dbReference type="OrthoDB" id="10018191at2759"/>
<dbReference type="Proteomes" id="UP000605970">
    <property type="component" value="Unassembled WGS sequence"/>
</dbReference>
<evidence type="ECO:0000256" key="14">
    <source>
        <dbReference type="SAM" id="MobiDB-lite"/>
    </source>
</evidence>
<dbReference type="Gene3D" id="3.30.160.60">
    <property type="entry name" value="Classic Zinc Finger"/>
    <property type="match status" value="3"/>
</dbReference>
<organism evidence="16 17">
    <name type="scientific">Meloidogyne graminicola</name>
    <dbReference type="NCBI Taxonomy" id="189291"/>
    <lineage>
        <taxon>Eukaryota</taxon>
        <taxon>Metazoa</taxon>
        <taxon>Ecdysozoa</taxon>
        <taxon>Nematoda</taxon>
        <taxon>Chromadorea</taxon>
        <taxon>Rhabditida</taxon>
        <taxon>Tylenchina</taxon>
        <taxon>Tylenchomorpha</taxon>
        <taxon>Tylenchoidea</taxon>
        <taxon>Meloidogynidae</taxon>
        <taxon>Meloidogyninae</taxon>
        <taxon>Meloidogyne</taxon>
    </lineage>
</organism>
<evidence type="ECO:0000256" key="13">
    <source>
        <dbReference type="PROSITE-ProRule" id="PRU00042"/>
    </source>
</evidence>
<evidence type="ECO:0000256" key="3">
    <source>
        <dbReference type="ARBA" id="ARBA00005682"/>
    </source>
</evidence>
<dbReference type="PROSITE" id="PS50157">
    <property type="entry name" value="ZINC_FINGER_C2H2_2"/>
    <property type="match status" value="3"/>
</dbReference>
<comment type="subcellular location">
    <subcellularLocation>
        <location evidence="2">Cytoplasm</location>
    </subcellularLocation>
    <subcellularLocation>
        <location evidence="1">Nucleus</location>
    </subcellularLocation>
</comment>
<dbReference type="PROSITE" id="PS00028">
    <property type="entry name" value="ZINC_FINGER_C2H2_1"/>
    <property type="match status" value="3"/>
</dbReference>
<feature type="domain" description="C2H2-type" evidence="15">
    <location>
        <begin position="243"/>
        <end position="270"/>
    </location>
</feature>
<comment type="similarity">
    <text evidence="3">Belongs to the EGR C2H2-type zinc-finger protein family.</text>
</comment>
<keyword evidence="17" id="KW-1185">Reference proteome</keyword>
<proteinExistence type="inferred from homology"/>
<dbReference type="GO" id="GO:0000981">
    <property type="term" value="F:DNA-binding transcription factor activity, RNA polymerase II-specific"/>
    <property type="evidence" value="ECO:0007669"/>
    <property type="project" value="TreeGrafter"/>
</dbReference>
<keyword evidence="10" id="KW-0238">DNA-binding</keyword>
<evidence type="ECO:0000256" key="8">
    <source>
        <dbReference type="ARBA" id="ARBA00022833"/>
    </source>
</evidence>
<keyword evidence="4" id="KW-0963">Cytoplasm</keyword>
<evidence type="ECO:0000256" key="1">
    <source>
        <dbReference type="ARBA" id="ARBA00004123"/>
    </source>
</evidence>
<evidence type="ECO:0000256" key="6">
    <source>
        <dbReference type="ARBA" id="ARBA00022737"/>
    </source>
</evidence>
<dbReference type="Pfam" id="PF00096">
    <property type="entry name" value="zf-C2H2"/>
    <property type="match status" value="3"/>
</dbReference>
<evidence type="ECO:0000313" key="17">
    <source>
        <dbReference type="Proteomes" id="UP000605970"/>
    </source>
</evidence>
<dbReference type="InterPro" id="IPR013087">
    <property type="entry name" value="Znf_C2H2_type"/>
</dbReference>
<keyword evidence="9" id="KW-0805">Transcription regulation</keyword>
<evidence type="ECO:0000256" key="5">
    <source>
        <dbReference type="ARBA" id="ARBA00022723"/>
    </source>
</evidence>
<keyword evidence="6" id="KW-0677">Repeat</keyword>
<reference evidence="16" key="1">
    <citation type="journal article" date="2020" name="Ecol. Evol.">
        <title>Genome structure and content of the rice root-knot nematode (Meloidogyne graminicola).</title>
        <authorList>
            <person name="Phan N.T."/>
            <person name="Danchin E.G.J."/>
            <person name="Klopp C."/>
            <person name="Perfus-Barbeoch L."/>
            <person name="Kozlowski D.K."/>
            <person name="Koutsovoulos G.D."/>
            <person name="Lopez-Roques C."/>
            <person name="Bouchez O."/>
            <person name="Zahm M."/>
            <person name="Besnard G."/>
            <person name="Bellafiore S."/>
        </authorList>
    </citation>
    <scope>NUCLEOTIDE SEQUENCE</scope>
    <source>
        <strain evidence="16">VN-18</strain>
    </source>
</reference>
<keyword evidence="8" id="KW-0862">Zinc</keyword>
<dbReference type="GO" id="GO:0000978">
    <property type="term" value="F:RNA polymerase II cis-regulatory region sequence-specific DNA binding"/>
    <property type="evidence" value="ECO:0007669"/>
    <property type="project" value="TreeGrafter"/>
</dbReference>
<dbReference type="SMART" id="SM00355">
    <property type="entry name" value="ZnF_C2H2"/>
    <property type="match status" value="3"/>
</dbReference>
<dbReference type="PANTHER" id="PTHR23235:SF60">
    <property type="entry name" value="STRIPE, ISOFORM D"/>
    <property type="match status" value="1"/>
</dbReference>
<gene>
    <name evidence="16" type="ORF">Mgra_00008409</name>
</gene>
<evidence type="ECO:0000256" key="2">
    <source>
        <dbReference type="ARBA" id="ARBA00004496"/>
    </source>
</evidence>
<evidence type="ECO:0000256" key="11">
    <source>
        <dbReference type="ARBA" id="ARBA00023163"/>
    </source>
</evidence>
<dbReference type="GO" id="GO:0005634">
    <property type="term" value="C:nucleus"/>
    <property type="evidence" value="ECO:0007669"/>
    <property type="project" value="UniProtKB-SubCell"/>
</dbReference>
<dbReference type="GO" id="GO:0005737">
    <property type="term" value="C:cytoplasm"/>
    <property type="evidence" value="ECO:0007669"/>
    <property type="project" value="UniProtKB-SubCell"/>
</dbReference>
<protein>
    <recommendedName>
        <fullName evidence="15">C2H2-type domain-containing protein</fullName>
    </recommendedName>
</protein>
<feature type="region of interest" description="Disordered" evidence="14">
    <location>
        <begin position="285"/>
        <end position="308"/>
    </location>
</feature>
<evidence type="ECO:0000256" key="9">
    <source>
        <dbReference type="ARBA" id="ARBA00023015"/>
    </source>
</evidence>
<comment type="caution">
    <text evidence="16">The sequence shown here is derived from an EMBL/GenBank/DDBJ whole genome shotgun (WGS) entry which is preliminary data.</text>
</comment>
<evidence type="ECO:0000256" key="10">
    <source>
        <dbReference type="ARBA" id="ARBA00023125"/>
    </source>
</evidence>
<evidence type="ECO:0000313" key="16">
    <source>
        <dbReference type="EMBL" id="KAF7632157.1"/>
    </source>
</evidence>
<dbReference type="FunFam" id="3.30.160.60:FF:000092">
    <property type="entry name" value="Early growth response protein 3"/>
    <property type="match status" value="1"/>
</dbReference>
<sequence length="322" mass="35975">MPAAIGNQFCCEHSSSSSSSSSIIPQQTIPTLINSTTLTPTSSLSLQQSSPPSNSSISPVTSSSSIDVVNHSLNQQQQQQQINFGGEICQMYFKQETPPTFYEWRSFQPIPMFVPPTQSHSVIPTIIDNNNNQNNNYLNGTKERRSTFSVVSSLTDSNNSLKQRPASLNGFSQIKGIEQNGKDEIINCCNNNNQINCIKTTPIINNNIQERPHQCPIENCDKRFSRSDELTRHIRIHTGQKPFQCKICMRAFSRSDHLTTHIRTHTGEKPFCCEICGRKFARSDERKRHTKVHSKQKGINGRRLSVSSVGSEGGIGHLVTEL</sequence>
<evidence type="ECO:0000259" key="15">
    <source>
        <dbReference type="PROSITE" id="PS50157"/>
    </source>
</evidence>
<keyword evidence="11" id="KW-0804">Transcription</keyword>
<name>A0A8S9ZFR6_9BILA</name>
<feature type="region of interest" description="Disordered" evidence="14">
    <location>
        <begin position="40"/>
        <end position="63"/>
    </location>
</feature>
<dbReference type="PANTHER" id="PTHR23235">
    <property type="entry name" value="KRUEPPEL-LIKE TRANSCRIPTION FACTOR"/>
    <property type="match status" value="1"/>
</dbReference>
<evidence type="ECO:0000256" key="4">
    <source>
        <dbReference type="ARBA" id="ARBA00022490"/>
    </source>
</evidence>
<keyword evidence="5" id="KW-0479">Metal-binding</keyword>
<dbReference type="InterPro" id="IPR036236">
    <property type="entry name" value="Znf_C2H2_sf"/>
</dbReference>
<dbReference type="GO" id="GO:0008270">
    <property type="term" value="F:zinc ion binding"/>
    <property type="evidence" value="ECO:0007669"/>
    <property type="project" value="UniProtKB-KW"/>
</dbReference>
<dbReference type="SUPFAM" id="SSF57667">
    <property type="entry name" value="beta-beta-alpha zinc fingers"/>
    <property type="match status" value="2"/>
</dbReference>
<dbReference type="AlphaFoldDB" id="A0A8S9ZFR6"/>
<keyword evidence="7 13" id="KW-0863">Zinc-finger</keyword>
<dbReference type="EMBL" id="JABEBT010000110">
    <property type="protein sequence ID" value="KAF7632157.1"/>
    <property type="molecule type" value="Genomic_DNA"/>
</dbReference>
<evidence type="ECO:0000256" key="7">
    <source>
        <dbReference type="ARBA" id="ARBA00022771"/>
    </source>
</evidence>